<proteinExistence type="predicted"/>
<keyword evidence="3" id="KW-1185">Reference proteome</keyword>
<evidence type="ECO:0000313" key="2">
    <source>
        <dbReference type="EMBL" id="RXH57476.1"/>
    </source>
</evidence>
<dbReference type="Proteomes" id="UP000289437">
    <property type="component" value="Unassembled WGS sequence"/>
</dbReference>
<evidence type="ECO:0008006" key="4">
    <source>
        <dbReference type="Google" id="ProtNLM"/>
    </source>
</evidence>
<name>A0A4Q0T734_9BACT</name>
<comment type="caution">
    <text evidence="2">The sequence shown here is derived from an EMBL/GenBank/DDBJ whole genome shotgun (WGS) entry which is preliminary data.</text>
</comment>
<dbReference type="EMBL" id="RDSM01000001">
    <property type="protein sequence ID" value="RXH57476.1"/>
    <property type="molecule type" value="Genomic_DNA"/>
</dbReference>
<sequence>MPLVHRALLLATLAVPLSAVAQQAPVQPRDLLQQALAAAPEDKIALTRFTYFDLDHTQNRNEKGKLFVDSTTLYEDTYIADLPYKRVVERNGKPLAGSDVAKEQARYDQAVAERKGLDAKARADLLRIHLVEAGINLPDLLTPAYRLTELRQESLDGYPTHVLEATPTVPAATRRYDLWVSETSPAILRLTFDVLTDEAQMLHGSHAQKDFQIIDGVPVPTHSAVHFFYPDKGKTITVDVEHTYTRYRRFTATTRILSTAEPPQ</sequence>
<reference evidence="2 3" key="1">
    <citation type="submission" date="2018-11" db="EMBL/GenBank/DDBJ databases">
        <authorList>
            <person name="Mardanov A.V."/>
            <person name="Ravin N.V."/>
            <person name="Dedysh S.N."/>
        </authorList>
    </citation>
    <scope>NUCLEOTIDE SEQUENCE [LARGE SCALE GENOMIC DNA]</scope>
    <source>
        <strain evidence="2 3">AF10</strain>
    </source>
</reference>
<dbReference type="RefSeq" id="WP_128911640.1">
    <property type="nucleotide sequence ID" value="NZ_RDSM01000001.1"/>
</dbReference>
<evidence type="ECO:0000256" key="1">
    <source>
        <dbReference type="SAM" id="SignalP"/>
    </source>
</evidence>
<feature type="chain" id="PRO_5020402899" description="DUF3857 domain-containing protein" evidence="1">
    <location>
        <begin position="22"/>
        <end position="264"/>
    </location>
</feature>
<dbReference type="AlphaFoldDB" id="A0A4Q0T734"/>
<evidence type="ECO:0000313" key="3">
    <source>
        <dbReference type="Proteomes" id="UP000289437"/>
    </source>
</evidence>
<keyword evidence="1" id="KW-0732">Signal</keyword>
<protein>
    <recommendedName>
        <fullName evidence="4">DUF3857 domain-containing protein</fullName>
    </recommendedName>
</protein>
<dbReference type="OrthoDB" id="115424at2"/>
<organism evidence="2 3">
    <name type="scientific">Granulicella sibirica</name>
    <dbReference type="NCBI Taxonomy" id="2479048"/>
    <lineage>
        <taxon>Bacteria</taxon>
        <taxon>Pseudomonadati</taxon>
        <taxon>Acidobacteriota</taxon>
        <taxon>Terriglobia</taxon>
        <taxon>Terriglobales</taxon>
        <taxon>Acidobacteriaceae</taxon>
        <taxon>Granulicella</taxon>
    </lineage>
</organism>
<gene>
    <name evidence="2" type="ORF">GRAN_0786</name>
</gene>
<accession>A0A4Q0T734</accession>
<feature type="signal peptide" evidence="1">
    <location>
        <begin position="1"/>
        <end position="21"/>
    </location>
</feature>
<reference evidence="3" key="2">
    <citation type="submission" date="2019-02" db="EMBL/GenBank/DDBJ databases">
        <title>Granulicella sibirica sp. nov., a psychrotolerant acidobacterium isolated from an organic soil layer in forested tundra, West Siberia.</title>
        <authorList>
            <person name="Oshkin I.Y."/>
            <person name="Kulichevskaya I.S."/>
            <person name="Rijpstra W.I.C."/>
            <person name="Sinninghe Damste J.S."/>
            <person name="Rakitin A.L."/>
            <person name="Ravin N.V."/>
            <person name="Dedysh S.N."/>
        </authorList>
    </citation>
    <scope>NUCLEOTIDE SEQUENCE [LARGE SCALE GENOMIC DNA]</scope>
    <source>
        <strain evidence="3">AF10</strain>
    </source>
</reference>